<accession>A0A4Y2JCE3</accession>
<comment type="caution">
    <text evidence="1">The sequence shown here is derived from an EMBL/GenBank/DDBJ whole genome shotgun (WGS) entry which is preliminary data.</text>
</comment>
<keyword evidence="2" id="KW-1185">Reference proteome</keyword>
<dbReference type="AlphaFoldDB" id="A0A4Y2JCE3"/>
<dbReference type="Proteomes" id="UP000499080">
    <property type="component" value="Unassembled WGS sequence"/>
</dbReference>
<dbReference type="OrthoDB" id="10204476at2759"/>
<name>A0A4Y2JCE3_ARAVE</name>
<reference evidence="1 2" key="1">
    <citation type="journal article" date="2019" name="Sci. Rep.">
        <title>Orb-weaving spider Araneus ventricosus genome elucidates the spidroin gene catalogue.</title>
        <authorList>
            <person name="Kono N."/>
            <person name="Nakamura H."/>
            <person name="Ohtoshi R."/>
            <person name="Moran D.A.P."/>
            <person name="Shinohara A."/>
            <person name="Yoshida Y."/>
            <person name="Fujiwara M."/>
            <person name="Mori M."/>
            <person name="Tomita M."/>
            <person name="Arakawa K."/>
        </authorList>
    </citation>
    <scope>NUCLEOTIDE SEQUENCE [LARGE SCALE GENOMIC DNA]</scope>
</reference>
<dbReference type="EMBL" id="BGPR01003390">
    <property type="protein sequence ID" value="GBM87545.1"/>
    <property type="molecule type" value="Genomic_DNA"/>
</dbReference>
<sequence length="88" mass="10343">MKLIAGVNEMKAKFDLKLEFPKLFTGIAKSLPATDKRLSEIWQAQQEDEVCIQLINFVQKGWPKKNALPIHLSRYWEYRLSISKMDYL</sequence>
<organism evidence="1 2">
    <name type="scientific">Araneus ventricosus</name>
    <name type="common">Orbweaver spider</name>
    <name type="synonym">Epeira ventricosa</name>
    <dbReference type="NCBI Taxonomy" id="182803"/>
    <lineage>
        <taxon>Eukaryota</taxon>
        <taxon>Metazoa</taxon>
        <taxon>Ecdysozoa</taxon>
        <taxon>Arthropoda</taxon>
        <taxon>Chelicerata</taxon>
        <taxon>Arachnida</taxon>
        <taxon>Araneae</taxon>
        <taxon>Araneomorphae</taxon>
        <taxon>Entelegynae</taxon>
        <taxon>Araneoidea</taxon>
        <taxon>Araneidae</taxon>
        <taxon>Araneus</taxon>
    </lineage>
</organism>
<evidence type="ECO:0000313" key="1">
    <source>
        <dbReference type="EMBL" id="GBM87545.1"/>
    </source>
</evidence>
<proteinExistence type="predicted"/>
<evidence type="ECO:0000313" key="2">
    <source>
        <dbReference type="Proteomes" id="UP000499080"/>
    </source>
</evidence>
<protein>
    <submittedName>
        <fullName evidence="1">Uncharacterized protein</fullName>
    </submittedName>
</protein>
<gene>
    <name evidence="1" type="ORF">AVEN_107195_1</name>
</gene>